<dbReference type="Gene3D" id="1.20.1610.10">
    <property type="entry name" value="alpha-1,2-mannosidases domains"/>
    <property type="match status" value="1"/>
</dbReference>
<feature type="domain" description="Glycosyl hydrolase family 92" evidence="5">
    <location>
        <begin position="273"/>
        <end position="731"/>
    </location>
</feature>
<dbReference type="PROSITE" id="PS51257">
    <property type="entry name" value="PROKAR_LIPOPROTEIN"/>
    <property type="match status" value="1"/>
</dbReference>
<dbReference type="GO" id="GO:0005975">
    <property type="term" value="P:carbohydrate metabolic process"/>
    <property type="evidence" value="ECO:0007669"/>
    <property type="project" value="InterPro"/>
</dbReference>
<sequence length="737" mass="83732">MKKSPFLIGLPFMLLLLFVSCQQTQRDAEPRLTDYVNPFMGADGPGNTYPGATVPFGMVQLSPDIGYSGWDRIAGYFYPDSIITGFSHLHLTGTGAGDLYDILLTPVNSSAVKTTPENGNRPYSTFSHENEHAEPGYYQVFLQDYGINAELTATKRTGIHNYTFPQDESSGFILDLGYSLNWDRPVMTTIKIEDDQTISGYRMSSGWAPDQRVWFVAKFSKPIEKTTLFLDGEEVEGKEVKGTHTKIDFRFSTKDQEEVMVKIGISSAGRDGALAAIESEAPQWDFDAYREQASDIWENELSKIKVESANEVWKRTFYTALYQSMLAPTLYSDANGYYKGADGEIHQAEGYEKYDTFSLWDTFRAAHPLYTIMHPDRVPDMIQSMLSHYRETGLLPVWSMQGNETNMMIGYHAVPVIVDAWFKGIGGFDPEEAFEACKSNAMSDDHGIREYRELGYVPLSDDHENWSVSKTLEYAYDDWCIAMFAKDLGKTEDYEYFIERASNWKNHFDSETGFMRPRHADGRFISHFDPKEYTDHFCESNGWHYFWFVPHDIEGLRDKLGSERFSQRLDSMFAHEPEASDDLPIFSTGMIGQYAHGNEPSHHVAYLYNYTGESWKTQERVRQILTEMYQPEPAGHCGNEDCGQMSAWYVFSSMGFYPLNPADGRYHIGAPLWEKATIALPGDKTFTIRAPGVSETAKYVASVTLNGEKLNKPWIHHSDIEAGGTLVFEMTDEPNTN</sequence>
<keyword evidence="3" id="KW-0106">Calcium</keyword>
<comment type="caution">
    <text evidence="7">The sequence shown here is derived from an EMBL/GenBank/DDBJ whole genome shotgun (WGS) entry which is preliminary data.</text>
</comment>
<dbReference type="Gene3D" id="3.30.2080.10">
    <property type="entry name" value="GH92 mannosidase domain"/>
    <property type="match status" value="1"/>
</dbReference>
<dbReference type="NCBIfam" id="TIGR01180">
    <property type="entry name" value="aman2_put"/>
    <property type="match status" value="1"/>
</dbReference>
<dbReference type="SUPFAM" id="SSF48208">
    <property type="entry name" value="Six-hairpin glycosidases"/>
    <property type="match status" value="1"/>
</dbReference>
<dbReference type="Proteomes" id="UP000252733">
    <property type="component" value="Unassembled WGS sequence"/>
</dbReference>
<evidence type="ECO:0000256" key="3">
    <source>
        <dbReference type="ARBA" id="ARBA00022837"/>
    </source>
</evidence>
<evidence type="ECO:0000313" key="7">
    <source>
        <dbReference type="EMBL" id="RCW37614.1"/>
    </source>
</evidence>
<feature type="domain" description="Glycosyl hydrolase family 92 N-terminal" evidence="6">
    <location>
        <begin position="35"/>
        <end position="266"/>
    </location>
</feature>
<evidence type="ECO:0000256" key="2">
    <source>
        <dbReference type="ARBA" id="ARBA00011245"/>
    </source>
</evidence>
<evidence type="ECO:0000256" key="1">
    <source>
        <dbReference type="ARBA" id="ARBA00001913"/>
    </source>
</evidence>
<accession>A0A368VD86</accession>
<evidence type="ECO:0000259" key="5">
    <source>
        <dbReference type="Pfam" id="PF07971"/>
    </source>
</evidence>
<dbReference type="Gene3D" id="1.20.1050.60">
    <property type="entry name" value="alpha-1,2-mannosidase"/>
    <property type="match status" value="1"/>
</dbReference>
<dbReference type="RefSeq" id="WP_114436639.1">
    <property type="nucleotide sequence ID" value="NZ_QPIZ01000005.1"/>
</dbReference>
<feature type="signal peptide" evidence="4">
    <location>
        <begin position="1"/>
        <end position="25"/>
    </location>
</feature>
<dbReference type="InterPro" id="IPR041371">
    <property type="entry name" value="GH92_N"/>
</dbReference>
<dbReference type="GO" id="GO:0030246">
    <property type="term" value="F:carbohydrate binding"/>
    <property type="evidence" value="ECO:0007669"/>
    <property type="project" value="InterPro"/>
</dbReference>
<dbReference type="Pfam" id="PF17678">
    <property type="entry name" value="Glyco_hydro_92N"/>
    <property type="match status" value="1"/>
</dbReference>
<dbReference type="EMBL" id="QPIZ01000005">
    <property type="protein sequence ID" value="RCW37614.1"/>
    <property type="molecule type" value="Genomic_DNA"/>
</dbReference>
<dbReference type="FunFam" id="3.30.2080.10:FF:000001">
    <property type="entry name" value="Alpha-1,2-mannosidase subfamily"/>
    <property type="match status" value="1"/>
</dbReference>
<dbReference type="GO" id="GO:0000224">
    <property type="term" value="F:peptide-N4-(N-acetyl-beta-glucosaminyl)asparagine amidase activity"/>
    <property type="evidence" value="ECO:0007669"/>
    <property type="project" value="TreeGrafter"/>
</dbReference>
<dbReference type="GO" id="GO:0005829">
    <property type="term" value="C:cytosol"/>
    <property type="evidence" value="ECO:0007669"/>
    <property type="project" value="TreeGrafter"/>
</dbReference>
<feature type="chain" id="PRO_5017025670" evidence="4">
    <location>
        <begin position="26"/>
        <end position="737"/>
    </location>
</feature>
<comment type="cofactor">
    <cofactor evidence="1">
        <name>Ca(2+)</name>
        <dbReference type="ChEBI" id="CHEBI:29108"/>
    </cofactor>
</comment>
<proteinExistence type="predicted"/>
<evidence type="ECO:0000259" key="6">
    <source>
        <dbReference type="Pfam" id="PF17678"/>
    </source>
</evidence>
<dbReference type="InterPro" id="IPR050883">
    <property type="entry name" value="PNGase"/>
</dbReference>
<name>A0A368VD86_9BACT</name>
<protein>
    <submittedName>
        <fullName evidence="7">Putative alpha-1,2-mannosidase</fullName>
    </submittedName>
</protein>
<comment type="subunit">
    <text evidence="2">Monomer.</text>
</comment>
<dbReference type="Gene3D" id="2.70.98.10">
    <property type="match status" value="1"/>
</dbReference>
<reference evidence="7 8" key="1">
    <citation type="submission" date="2018-07" db="EMBL/GenBank/DDBJ databases">
        <title>Freshwater and sediment microbial communities from various areas in North America, analyzing microbe dynamics in response to fracking.</title>
        <authorList>
            <person name="Lamendella R."/>
        </authorList>
    </citation>
    <scope>NUCLEOTIDE SEQUENCE [LARGE SCALE GENOMIC DNA]</scope>
    <source>
        <strain evidence="7 8">160A</strain>
    </source>
</reference>
<dbReference type="Pfam" id="PF07971">
    <property type="entry name" value="Glyco_hydro_92"/>
    <property type="match status" value="1"/>
</dbReference>
<dbReference type="AlphaFoldDB" id="A0A368VD86"/>
<dbReference type="PANTHER" id="PTHR12143">
    <property type="entry name" value="PEPTIDE N-GLYCANASE PNGASE -RELATED"/>
    <property type="match status" value="1"/>
</dbReference>
<keyword evidence="4" id="KW-0732">Signal</keyword>
<gene>
    <name evidence="7" type="ORF">DFO77_105123</name>
</gene>
<dbReference type="InterPro" id="IPR005887">
    <property type="entry name" value="GH92_a_mannosidase_put"/>
</dbReference>
<dbReference type="PANTHER" id="PTHR12143:SF39">
    <property type="entry name" value="SECRETED PROTEIN"/>
    <property type="match status" value="1"/>
</dbReference>
<dbReference type="InterPro" id="IPR014718">
    <property type="entry name" value="GH-type_carb-bd"/>
</dbReference>
<organism evidence="7 8">
    <name type="scientific">Marinilabilia salmonicolor</name>
    <dbReference type="NCBI Taxonomy" id="989"/>
    <lineage>
        <taxon>Bacteria</taxon>
        <taxon>Pseudomonadati</taxon>
        <taxon>Bacteroidota</taxon>
        <taxon>Bacteroidia</taxon>
        <taxon>Marinilabiliales</taxon>
        <taxon>Marinilabiliaceae</taxon>
        <taxon>Marinilabilia</taxon>
    </lineage>
</organism>
<keyword evidence="8" id="KW-1185">Reference proteome</keyword>
<evidence type="ECO:0000256" key="4">
    <source>
        <dbReference type="SAM" id="SignalP"/>
    </source>
</evidence>
<dbReference type="InterPro" id="IPR008928">
    <property type="entry name" value="6-hairpin_glycosidase_sf"/>
</dbReference>
<dbReference type="InterPro" id="IPR012939">
    <property type="entry name" value="Glyco_hydro_92"/>
</dbReference>
<dbReference type="GO" id="GO:0006516">
    <property type="term" value="P:glycoprotein catabolic process"/>
    <property type="evidence" value="ECO:0007669"/>
    <property type="project" value="TreeGrafter"/>
</dbReference>
<evidence type="ECO:0000313" key="8">
    <source>
        <dbReference type="Proteomes" id="UP000252733"/>
    </source>
</evidence>
<dbReference type="FunFam" id="1.20.1050.60:FF:000001">
    <property type="entry name" value="Putative alpha-1,2-mannosidase"/>
    <property type="match status" value="1"/>
</dbReference>